<keyword evidence="1" id="KW-0812">Transmembrane</keyword>
<evidence type="ECO:0000313" key="3">
    <source>
        <dbReference type="EMBL" id="KAJ7707373.1"/>
    </source>
</evidence>
<feature type="transmembrane region" description="Helical" evidence="1">
    <location>
        <begin position="215"/>
        <end position="234"/>
    </location>
</feature>
<feature type="domain" description="DUF6533" evidence="2">
    <location>
        <begin position="23"/>
        <end position="68"/>
    </location>
</feature>
<comment type="caution">
    <text evidence="3">The sequence shown here is derived from an EMBL/GenBank/DDBJ whole genome shotgun (WGS) entry which is preliminary data.</text>
</comment>
<keyword evidence="4" id="KW-1185">Reference proteome</keyword>
<dbReference type="Pfam" id="PF20151">
    <property type="entry name" value="DUF6533"/>
    <property type="match status" value="1"/>
</dbReference>
<feature type="transmembrane region" description="Helical" evidence="1">
    <location>
        <begin position="21"/>
        <end position="38"/>
    </location>
</feature>
<proteinExistence type="predicted"/>
<sequence length="309" mass="34762">MSSPSELEAELLQLIADTQTTNYLVAASLTLAVIEHVATFKDELKLVWNGPLRISSVIYIWMRYFALITLIIYSTFMLREVKSDYTCQSFLLAEGVTSSLIVVTADIILVLRVWILYGRPRKLLYFLLALVTAEIITMIIVAVFTILPLREYFHIGYTILGCYSLRVPRYFTFYAVPLVVTSFTMFGMTLYKCGRTLFDNRAARMPVITLFLRDGVFWFLAIFAISVAELLVWARGRPGLAQATVSPATVLNSVIGTRILLNLKRLGATDSVSDTTVPNIELESLATPRGKLAISSQPWYLRTADTRDV</sequence>
<dbReference type="InterPro" id="IPR045340">
    <property type="entry name" value="DUF6533"/>
</dbReference>
<accession>A0AAD7M9X4</accession>
<dbReference type="EMBL" id="JARKIE010000005">
    <property type="protein sequence ID" value="KAJ7707373.1"/>
    <property type="molecule type" value="Genomic_DNA"/>
</dbReference>
<organism evidence="3 4">
    <name type="scientific">Mycena rosella</name>
    <name type="common">Pink bonnet</name>
    <name type="synonym">Agaricus rosellus</name>
    <dbReference type="NCBI Taxonomy" id="1033263"/>
    <lineage>
        <taxon>Eukaryota</taxon>
        <taxon>Fungi</taxon>
        <taxon>Dikarya</taxon>
        <taxon>Basidiomycota</taxon>
        <taxon>Agaricomycotina</taxon>
        <taxon>Agaricomycetes</taxon>
        <taxon>Agaricomycetidae</taxon>
        <taxon>Agaricales</taxon>
        <taxon>Marasmiineae</taxon>
        <taxon>Mycenaceae</taxon>
        <taxon>Mycena</taxon>
    </lineage>
</organism>
<evidence type="ECO:0000256" key="1">
    <source>
        <dbReference type="SAM" id="Phobius"/>
    </source>
</evidence>
<feature type="transmembrane region" description="Helical" evidence="1">
    <location>
        <begin position="90"/>
        <end position="117"/>
    </location>
</feature>
<keyword evidence="1" id="KW-1133">Transmembrane helix</keyword>
<evidence type="ECO:0000259" key="2">
    <source>
        <dbReference type="Pfam" id="PF20151"/>
    </source>
</evidence>
<protein>
    <recommendedName>
        <fullName evidence="2">DUF6533 domain-containing protein</fullName>
    </recommendedName>
</protein>
<keyword evidence="1" id="KW-0472">Membrane</keyword>
<dbReference type="AlphaFoldDB" id="A0AAD7M9X4"/>
<reference evidence="3" key="1">
    <citation type="submission" date="2023-03" db="EMBL/GenBank/DDBJ databases">
        <title>Massive genome expansion in bonnet fungi (Mycena s.s.) driven by repeated elements and novel gene families across ecological guilds.</title>
        <authorList>
            <consortium name="Lawrence Berkeley National Laboratory"/>
            <person name="Harder C.B."/>
            <person name="Miyauchi S."/>
            <person name="Viragh M."/>
            <person name="Kuo A."/>
            <person name="Thoen E."/>
            <person name="Andreopoulos B."/>
            <person name="Lu D."/>
            <person name="Skrede I."/>
            <person name="Drula E."/>
            <person name="Henrissat B."/>
            <person name="Morin E."/>
            <person name="Kohler A."/>
            <person name="Barry K."/>
            <person name="LaButti K."/>
            <person name="Morin E."/>
            <person name="Salamov A."/>
            <person name="Lipzen A."/>
            <person name="Mereny Z."/>
            <person name="Hegedus B."/>
            <person name="Baldrian P."/>
            <person name="Stursova M."/>
            <person name="Weitz H."/>
            <person name="Taylor A."/>
            <person name="Grigoriev I.V."/>
            <person name="Nagy L.G."/>
            <person name="Martin F."/>
            <person name="Kauserud H."/>
        </authorList>
    </citation>
    <scope>NUCLEOTIDE SEQUENCE</scope>
    <source>
        <strain evidence="3">CBHHK067</strain>
    </source>
</reference>
<feature type="transmembrane region" description="Helical" evidence="1">
    <location>
        <begin position="58"/>
        <end position="78"/>
    </location>
</feature>
<feature type="transmembrane region" description="Helical" evidence="1">
    <location>
        <begin position="170"/>
        <end position="191"/>
    </location>
</feature>
<gene>
    <name evidence="3" type="ORF">B0H17DRAFT_1032536</name>
</gene>
<name>A0AAD7M9X4_MYCRO</name>
<dbReference type="Proteomes" id="UP001221757">
    <property type="component" value="Unassembled WGS sequence"/>
</dbReference>
<feature type="transmembrane region" description="Helical" evidence="1">
    <location>
        <begin position="123"/>
        <end position="149"/>
    </location>
</feature>
<evidence type="ECO:0000313" key="4">
    <source>
        <dbReference type="Proteomes" id="UP001221757"/>
    </source>
</evidence>